<dbReference type="RefSeq" id="WP_099440492.1">
    <property type="nucleotide sequence ID" value="NZ_CP024091.1"/>
</dbReference>
<keyword evidence="2" id="KW-0201">Cytochrome c-type biogenesis</keyword>
<dbReference type="AlphaFoldDB" id="A0A2D1UAG0"/>
<dbReference type="GO" id="GO:0017004">
    <property type="term" value="P:cytochrome complex assembly"/>
    <property type="evidence" value="ECO:0007669"/>
    <property type="project" value="UniProtKB-KW"/>
</dbReference>
<dbReference type="CDD" id="cd02966">
    <property type="entry name" value="TlpA_like_family"/>
    <property type="match status" value="1"/>
</dbReference>
<feature type="chain" id="PRO_5013810203" evidence="5">
    <location>
        <begin position="19"/>
        <end position="383"/>
    </location>
</feature>
<comment type="subcellular location">
    <subcellularLocation>
        <location evidence="1">Cell envelope</location>
    </subcellularLocation>
</comment>
<dbReference type="Pfam" id="PF14289">
    <property type="entry name" value="DUF4369"/>
    <property type="match status" value="1"/>
</dbReference>
<gene>
    <name evidence="7" type="ORF">CPT03_20080</name>
</gene>
<dbReference type="GO" id="GO:0016491">
    <property type="term" value="F:oxidoreductase activity"/>
    <property type="evidence" value="ECO:0007669"/>
    <property type="project" value="InterPro"/>
</dbReference>
<dbReference type="InterPro" id="IPR017937">
    <property type="entry name" value="Thioredoxin_CS"/>
</dbReference>
<keyword evidence="3" id="KW-1015">Disulfide bond</keyword>
<dbReference type="GO" id="GO:0030313">
    <property type="term" value="C:cell envelope"/>
    <property type="evidence" value="ECO:0007669"/>
    <property type="project" value="UniProtKB-SubCell"/>
</dbReference>
<organism evidence="7 8">
    <name type="scientific">Pedobacter ginsengisoli</name>
    <dbReference type="NCBI Taxonomy" id="363852"/>
    <lineage>
        <taxon>Bacteria</taxon>
        <taxon>Pseudomonadati</taxon>
        <taxon>Bacteroidota</taxon>
        <taxon>Sphingobacteriia</taxon>
        <taxon>Sphingobacteriales</taxon>
        <taxon>Sphingobacteriaceae</taxon>
        <taxon>Pedobacter</taxon>
    </lineage>
</organism>
<dbReference type="EMBL" id="CP024091">
    <property type="protein sequence ID" value="ATP58597.1"/>
    <property type="molecule type" value="Genomic_DNA"/>
</dbReference>
<evidence type="ECO:0000256" key="5">
    <source>
        <dbReference type="SAM" id="SignalP"/>
    </source>
</evidence>
<dbReference type="GO" id="GO:0016209">
    <property type="term" value="F:antioxidant activity"/>
    <property type="evidence" value="ECO:0007669"/>
    <property type="project" value="InterPro"/>
</dbReference>
<evidence type="ECO:0000313" key="8">
    <source>
        <dbReference type="Proteomes" id="UP000223749"/>
    </source>
</evidence>
<proteinExistence type="predicted"/>
<evidence type="ECO:0000256" key="3">
    <source>
        <dbReference type="ARBA" id="ARBA00023157"/>
    </source>
</evidence>
<evidence type="ECO:0000256" key="2">
    <source>
        <dbReference type="ARBA" id="ARBA00022748"/>
    </source>
</evidence>
<dbReference type="PROSITE" id="PS00194">
    <property type="entry name" value="THIOREDOXIN_1"/>
    <property type="match status" value="1"/>
</dbReference>
<dbReference type="InterPro" id="IPR036249">
    <property type="entry name" value="Thioredoxin-like_sf"/>
</dbReference>
<reference evidence="7 8" key="1">
    <citation type="submission" date="2017-10" db="EMBL/GenBank/DDBJ databases">
        <title>Whole genome of Pedobacter ginsengisoli T01R-27 isolated from tomato rhizosphere.</title>
        <authorList>
            <person name="Weon H.-Y."/>
            <person name="Lee S.A."/>
            <person name="Sang M.K."/>
            <person name="Song J."/>
        </authorList>
    </citation>
    <scope>NUCLEOTIDE SEQUENCE [LARGE SCALE GENOMIC DNA]</scope>
    <source>
        <strain evidence="7 8">T01R-27</strain>
    </source>
</reference>
<dbReference type="InterPro" id="IPR013766">
    <property type="entry name" value="Thioredoxin_domain"/>
</dbReference>
<accession>A0A2D1UAG0</accession>
<dbReference type="Proteomes" id="UP000223749">
    <property type="component" value="Chromosome"/>
</dbReference>
<dbReference type="PROSITE" id="PS51352">
    <property type="entry name" value="THIOREDOXIN_2"/>
    <property type="match status" value="1"/>
</dbReference>
<dbReference type="InterPro" id="IPR050553">
    <property type="entry name" value="Thioredoxin_ResA/DsbE_sf"/>
</dbReference>
<dbReference type="OrthoDB" id="750178at2"/>
<dbReference type="InterPro" id="IPR000866">
    <property type="entry name" value="AhpC/TSA"/>
</dbReference>
<evidence type="ECO:0000256" key="4">
    <source>
        <dbReference type="ARBA" id="ARBA00023284"/>
    </source>
</evidence>
<dbReference type="Gene3D" id="3.40.30.10">
    <property type="entry name" value="Glutaredoxin"/>
    <property type="match status" value="1"/>
</dbReference>
<protein>
    <submittedName>
        <fullName evidence="7">Thioredoxin</fullName>
    </submittedName>
</protein>
<dbReference type="KEGG" id="pgs:CPT03_20080"/>
<dbReference type="SUPFAM" id="SSF52833">
    <property type="entry name" value="Thioredoxin-like"/>
    <property type="match status" value="1"/>
</dbReference>
<dbReference type="Pfam" id="PF00578">
    <property type="entry name" value="AhpC-TSA"/>
    <property type="match status" value="1"/>
</dbReference>
<name>A0A2D1UAG0_9SPHI</name>
<keyword evidence="4" id="KW-0676">Redox-active center</keyword>
<dbReference type="PANTHER" id="PTHR42852:SF6">
    <property type="entry name" value="THIOL:DISULFIDE INTERCHANGE PROTEIN DSBE"/>
    <property type="match status" value="1"/>
</dbReference>
<keyword evidence="8" id="KW-1185">Reference proteome</keyword>
<evidence type="ECO:0000256" key="1">
    <source>
        <dbReference type="ARBA" id="ARBA00004196"/>
    </source>
</evidence>
<sequence>MRKLLITAVCLLPVAAIAQSKFTVQAKVGNLNTPAKAFLYYKAGGTQVVDSAIITAGKFSFTGPLEGITQATIRIAHDDKAPDVANPESVDVFGFYLEPKVVAINSATDSVKNAIVKASAVNDDNVKYKAITKSVKAKSAALLAEYKGKTEEERKDESYMKTVYDRDEAIQKEFADINKQFYLANRDSYVALVAFASTLGPDVNAAVAEPDFNKFSAEVKATELGKNIANLLSASKQNAIGTLAMDFTQNDVNDKPVKLSDFRGKYVLLDFWASWCGPCRGENPNVVKAFNTYKDKNFTVLGVSLDKPKEKEKWLQAIKDDGLTWTHVSDLKFWDNAVAKMYGIRGIPANYLIDPSGKIIAKNVRGEELQSKLAEVLGPAKTK</sequence>
<evidence type="ECO:0000313" key="7">
    <source>
        <dbReference type="EMBL" id="ATP58597.1"/>
    </source>
</evidence>
<dbReference type="InterPro" id="IPR025380">
    <property type="entry name" value="DUF4369"/>
</dbReference>
<keyword evidence="5" id="KW-0732">Signal</keyword>
<feature type="signal peptide" evidence="5">
    <location>
        <begin position="1"/>
        <end position="18"/>
    </location>
</feature>
<dbReference type="PANTHER" id="PTHR42852">
    <property type="entry name" value="THIOL:DISULFIDE INTERCHANGE PROTEIN DSBE"/>
    <property type="match status" value="1"/>
</dbReference>
<feature type="domain" description="Thioredoxin" evidence="6">
    <location>
        <begin position="238"/>
        <end position="382"/>
    </location>
</feature>
<evidence type="ECO:0000259" key="6">
    <source>
        <dbReference type="PROSITE" id="PS51352"/>
    </source>
</evidence>